<proteinExistence type="predicted"/>
<organism evidence="2 3">
    <name type="scientific">Calocera cornea HHB12733</name>
    <dbReference type="NCBI Taxonomy" id="1353952"/>
    <lineage>
        <taxon>Eukaryota</taxon>
        <taxon>Fungi</taxon>
        <taxon>Dikarya</taxon>
        <taxon>Basidiomycota</taxon>
        <taxon>Agaricomycotina</taxon>
        <taxon>Dacrymycetes</taxon>
        <taxon>Dacrymycetales</taxon>
        <taxon>Dacrymycetaceae</taxon>
        <taxon>Calocera</taxon>
    </lineage>
</organism>
<dbReference type="InParanoid" id="A0A165DQU1"/>
<evidence type="ECO:0000313" key="2">
    <source>
        <dbReference type="EMBL" id="KZT53335.1"/>
    </source>
</evidence>
<protein>
    <submittedName>
        <fullName evidence="2">Uncharacterized protein</fullName>
    </submittedName>
</protein>
<accession>A0A165DQU1</accession>
<evidence type="ECO:0000256" key="1">
    <source>
        <dbReference type="SAM" id="MobiDB-lite"/>
    </source>
</evidence>
<sequence length="322" mass="34507">MHSTLSFSIPQDPLKPFQVEVLPRPGHNIAWLAQYTIALYNQTLEAYFIRPTHIAQAIMRHPSSPGRHSVDPTGPEARPRPIHNILTPVMEGTRSSLGQSSSGLSFHKTGQPGPLLPAMDDGTHLSDSVLNTTLQSGHSQPLVGDDETIEGCSSSAQSTPIAAVTPQLSSSFGPHCNMPHVESVDCCRPLSAHGAISQSLGSQSIPPPHNISAAHASPSAPLVDHFGRPSLLTLTCINNTSAPPRPLHVNKVVETALCPRTAPKTHVSKNLKHVHLSPPPRGRVYTDVQFYALLSQLQPTWGNGILGSRPSSSGRQTHISRI</sequence>
<dbReference type="AlphaFoldDB" id="A0A165DQU1"/>
<keyword evidence="3" id="KW-1185">Reference proteome</keyword>
<dbReference type="EMBL" id="KV424040">
    <property type="protein sequence ID" value="KZT53335.1"/>
    <property type="molecule type" value="Genomic_DNA"/>
</dbReference>
<evidence type="ECO:0000313" key="3">
    <source>
        <dbReference type="Proteomes" id="UP000076842"/>
    </source>
</evidence>
<name>A0A165DQU1_9BASI</name>
<reference evidence="2 3" key="1">
    <citation type="journal article" date="2016" name="Mol. Biol. Evol.">
        <title>Comparative Genomics of Early-Diverging Mushroom-Forming Fungi Provides Insights into the Origins of Lignocellulose Decay Capabilities.</title>
        <authorList>
            <person name="Nagy L.G."/>
            <person name="Riley R."/>
            <person name="Tritt A."/>
            <person name="Adam C."/>
            <person name="Daum C."/>
            <person name="Floudas D."/>
            <person name="Sun H."/>
            <person name="Yadav J.S."/>
            <person name="Pangilinan J."/>
            <person name="Larsson K.H."/>
            <person name="Matsuura K."/>
            <person name="Barry K."/>
            <person name="Labutti K."/>
            <person name="Kuo R."/>
            <person name="Ohm R.A."/>
            <person name="Bhattacharya S.S."/>
            <person name="Shirouzu T."/>
            <person name="Yoshinaga Y."/>
            <person name="Martin F.M."/>
            <person name="Grigoriev I.V."/>
            <person name="Hibbett D.S."/>
        </authorList>
    </citation>
    <scope>NUCLEOTIDE SEQUENCE [LARGE SCALE GENOMIC DNA]</scope>
    <source>
        <strain evidence="2 3">HHB12733</strain>
    </source>
</reference>
<dbReference type="Proteomes" id="UP000076842">
    <property type="component" value="Unassembled WGS sequence"/>
</dbReference>
<feature type="region of interest" description="Disordered" evidence="1">
    <location>
        <begin position="62"/>
        <end position="81"/>
    </location>
</feature>
<gene>
    <name evidence="2" type="ORF">CALCODRAFT_511478</name>
</gene>